<dbReference type="EMBL" id="LAZR01018857">
    <property type="protein sequence ID" value="KKL94716.1"/>
    <property type="molecule type" value="Genomic_DNA"/>
</dbReference>
<organism evidence="1">
    <name type="scientific">marine sediment metagenome</name>
    <dbReference type="NCBI Taxonomy" id="412755"/>
    <lineage>
        <taxon>unclassified sequences</taxon>
        <taxon>metagenomes</taxon>
        <taxon>ecological metagenomes</taxon>
    </lineage>
</organism>
<dbReference type="AlphaFoldDB" id="A0A0F9GVN5"/>
<evidence type="ECO:0000313" key="1">
    <source>
        <dbReference type="EMBL" id="KKL94716.1"/>
    </source>
</evidence>
<gene>
    <name evidence="1" type="ORF">LCGC14_1861970</name>
</gene>
<name>A0A0F9GVN5_9ZZZZ</name>
<accession>A0A0F9GVN5</accession>
<reference evidence="1" key="1">
    <citation type="journal article" date="2015" name="Nature">
        <title>Complex archaea that bridge the gap between prokaryotes and eukaryotes.</title>
        <authorList>
            <person name="Spang A."/>
            <person name="Saw J.H."/>
            <person name="Jorgensen S.L."/>
            <person name="Zaremba-Niedzwiedzka K."/>
            <person name="Martijn J."/>
            <person name="Lind A.E."/>
            <person name="van Eijk R."/>
            <person name="Schleper C."/>
            <person name="Guy L."/>
            <person name="Ettema T.J."/>
        </authorList>
    </citation>
    <scope>NUCLEOTIDE SEQUENCE</scope>
</reference>
<proteinExistence type="predicted"/>
<protein>
    <submittedName>
        <fullName evidence="1">Uncharacterized protein</fullName>
    </submittedName>
</protein>
<sequence length="123" mass="14148">MSLQCEAYKKCKTPFICYHMKKHERVVNCHAGCSVYDVNGPTVECKVLIPRNIMSLLCEAHLWCKIDFICYHRKKHKEVANCHVGCNNHGGPTVMCEVLIPTIEHDIITASIEYHFKWLSENA</sequence>
<comment type="caution">
    <text evidence="1">The sequence shown here is derived from an EMBL/GenBank/DDBJ whole genome shotgun (WGS) entry which is preliminary data.</text>
</comment>